<dbReference type="Proteomes" id="UP001162483">
    <property type="component" value="Unassembled WGS sequence"/>
</dbReference>
<keyword evidence="3" id="KW-1185">Reference proteome</keyword>
<gene>
    <name evidence="2" type="ORF">SPARVUS_LOCUS16533209</name>
</gene>
<name>A0ABN9HQ04_9NEOB</name>
<feature type="non-terminal residue" evidence="2">
    <location>
        <position position="1"/>
    </location>
</feature>
<evidence type="ECO:0000313" key="3">
    <source>
        <dbReference type="Proteomes" id="UP001162483"/>
    </source>
</evidence>
<dbReference type="PANTHER" id="PTHR47225">
    <property type="entry name" value="EF-HAND CALCIUM-BINDING DOMAIN-CONTAINING PROTEIN 12"/>
    <property type="match status" value="1"/>
</dbReference>
<protein>
    <submittedName>
        <fullName evidence="2">Uncharacterized protein</fullName>
    </submittedName>
</protein>
<feature type="compositionally biased region" description="Polar residues" evidence="1">
    <location>
        <begin position="92"/>
        <end position="109"/>
    </location>
</feature>
<feature type="compositionally biased region" description="Low complexity" evidence="1">
    <location>
        <begin position="76"/>
        <end position="86"/>
    </location>
</feature>
<feature type="region of interest" description="Disordered" evidence="1">
    <location>
        <begin position="45"/>
        <end position="109"/>
    </location>
</feature>
<reference evidence="2" key="1">
    <citation type="submission" date="2023-05" db="EMBL/GenBank/DDBJ databases">
        <authorList>
            <person name="Stuckert A."/>
        </authorList>
    </citation>
    <scope>NUCLEOTIDE SEQUENCE</scope>
</reference>
<dbReference type="PANTHER" id="PTHR47225:SF1">
    <property type="entry name" value="EF-HAND CALCIUM-BINDING DOMAIN-CONTAINING PROTEIN 12"/>
    <property type="match status" value="1"/>
</dbReference>
<evidence type="ECO:0000313" key="2">
    <source>
        <dbReference type="EMBL" id="CAI9623876.1"/>
    </source>
</evidence>
<comment type="caution">
    <text evidence="2">The sequence shown here is derived from an EMBL/GenBank/DDBJ whole genome shotgun (WGS) entry which is preliminary data.</text>
</comment>
<dbReference type="EMBL" id="CATNWA010021770">
    <property type="protein sequence ID" value="CAI9623876.1"/>
    <property type="molecule type" value="Genomic_DNA"/>
</dbReference>
<dbReference type="InterPro" id="IPR042847">
    <property type="entry name" value="EFC12"/>
</dbReference>
<proteinExistence type="predicted"/>
<feature type="region of interest" description="Disordered" evidence="1">
    <location>
        <begin position="234"/>
        <end position="273"/>
    </location>
</feature>
<organism evidence="2 3">
    <name type="scientific">Staurois parvus</name>
    <dbReference type="NCBI Taxonomy" id="386267"/>
    <lineage>
        <taxon>Eukaryota</taxon>
        <taxon>Metazoa</taxon>
        <taxon>Chordata</taxon>
        <taxon>Craniata</taxon>
        <taxon>Vertebrata</taxon>
        <taxon>Euteleostomi</taxon>
        <taxon>Amphibia</taxon>
        <taxon>Batrachia</taxon>
        <taxon>Anura</taxon>
        <taxon>Neobatrachia</taxon>
        <taxon>Ranoidea</taxon>
        <taxon>Ranidae</taxon>
        <taxon>Staurois</taxon>
    </lineage>
</organism>
<evidence type="ECO:0000256" key="1">
    <source>
        <dbReference type="SAM" id="MobiDB-lite"/>
    </source>
</evidence>
<accession>A0ABN9HQ04</accession>
<sequence length="366" mass="41266">IPISDLQFDDLVISLGNKRPNRINYKELCVGRHLWWKKNLGEPRRGVSVSPGTGASVKCFRPATDQKSDSGETKPSSALSVSLLSVGDTRTRSQVGRSDQSEGSKSQFLQVPPVNLEEMRPLSYEDMEVIGKNYRERKRRAKSNTRLLDWLDQCRLVRTGNAAVDAHSLPSTLEEESAELVEQFRRQGLQQYHKILKLCQAYNVPLTEELLEEALLYPGDKLVCESGDQLPLRQPGVGLSSKDRFARKSSATKMSKGRHSVDEDPDSYPRLCSGPYPPNTYVARVKTKVRGKQKAGTETLRCWTTLEQFQEMSGSLKRKFPHRFFTSDDNAFWPGQLVEKLRFYLPQAAGSDPHHSLTNSQVTRPG</sequence>